<feature type="transmembrane region" description="Helical" evidence="1">
    <location>
        <begin position="84"/>
        <end position="105"/>
    </location>
</feature>
<feature type="transmembrane region" description="Helical" evidence="1">
    <location>
        <begin position="299"/>
        <end position="322"/>
    </location>
</feature>
<keyword evidence="1" id="KW-1133">Transmembrane helix</keyword>
<keyword evidence="1" id="KW-0812">Transmembrane</keyword>
<name>A0A7K1L3U9_9ACTN</name>
<reference evidence="2 3" key="1">
    <citation type="submission" date="2019-11" db="EMBL/GenBank/DDBJ databases">
        <authorList>
            <person name="Cao P."/>
        </authorList>
    </citation>
    <scope>NUCLEOTIDE SEQUENCE [LARGE SCALE GENOMIC DNA]</scope>
    <source>
        <strain evidence="2 3">NEAU-AAG5</strain>
    </source>
</reference>
<feature type="transmembrane region" description="Helical" evidence="1">
    <location>
        <begin position="376"/>
        <end position="397"/>
    </location>
</feature>
<dbReference type="AlphaFoldDB" id="A0A7K1L3U9"/>
<keyword evidence="1" id="KW-0472">Membrane</keyword>
<dbReference type="RefSeq" id="WP_156218278.1">
    <property type="nucleotide sequence ID" value="NZ_WOFH01000007.1"/>
</dbReference>
<keyword evidence="3" id="KW-1185">Reference proteome</keyword>
<gene>
    <name evidence="2" type="ORF">GNZ18_21240</name>
</gene>
<feature type="transmembrane region" description="Helical" evidence="1">
    <location>
        <begin position="404"/>
        <end position="426"/>
    </location>
</feature>
<feature type="transmembrane region" description="Helical" evidence="1">
    <location>
        <begin position="432"/>
        <end position="453"/>
    </location>
</feature>
<feature type="transmembrane region" description="Helical" evidence="1">
    <location>
        <begin position="201"/>
        <end position="218"/>
    </location>
</feature>
<sequence length="459" mass="47055">MTTAVQDAFGELQERMADLCGNAVDPLEVTAGLEADGINDDGARRYGHTDVFALAEDLYDRSPRHPPVPEAVEAPWRAVPWRHLLRGVLFGLPGLCFFAAEPVLARSAAGVLLVLSLLLSWTLSQGTAYLGYIRLGLGNRAAAARVLRYGLAAGLLVVMPVTALAGAVLAAGPAATGLALGLCGYLLSAMVVQVHNGERRLFLALMPGAASVIVYLALHGLGTPTAVPPWVWGSWLTTLLATVALAIVATAGAGRPAGRVATLRDVVSALPFAVFGLLTGGLLTFTLLCAIAGRPVPSGATTVAVLSLSLSMGVAEWILYVYRRRVHDLLRLHTDIAGFARAARAALAGALARYLAALTALVAAIAPLAGLPLTAATLRILLGFVGLGGAFFIALVLQACGRVGVVLAASASALLTEVASAVGVPGADPGTVQMAVAAGLLLVLTVYAGTVLARATSHR</sequence>
<feature type="transmembrane region" description="Helical" evidence="1">
    <location>
        <begin position="111"/>
        <end position="135"/>
    </location>
</feature>
<dbReference type="EMBL" id="WOFH01000007">
    <property type="protein sequence ID" value="MUN39104.1"/>
    <property type="molecule type" value="Genomic_DNA"/>
</dbReference>
<comment type="caution">
    <text evidence="2">The sequence shown here is derived from an EMBL/GenBank/DDBJ whole genome shotgun (WGS) entry which is preliminary data.</text>
</comment>
<feature type="transmembrane region" description="Helical" evidence="1">
    <location>
        <begin position="147"/>
        <end position="169"/>
    </location>
</feature>
<evidence type="ECO:0000313" key="3">
    <source>
        <dbReference type="Proteomes" id="UP000432015"/>
    </source>
</evidence>
<protein>
    <submittedName>
        <fullName evidence="2">Uncharacterized protein</fullName>
    </submittedName>
</protein>
<dbReference type="Proteomes" id="UP000432015">
    <property type="component" value="Unassembled WGS sequence"/>
</dbReference>
<feature type="transmembrane region" description="Helical" evidence="1">
    <location>
        <begin position="266"/>
        <end position="293"/>
    </location>
</feature>
<feature type="transmembrane region" description="Helical" evidence="1">
    <location>
        <begin position="230"/>
        <end position="254"/>
    </location>
</feature>
<evidence type="ECO:0000256" key="1">
    <source>
        <dbReference type="SAM" id="Phobius"/>
    </source>
</evidence>
<evidence type="ECO:0000313" key="2">
    <source>
        <dbReference type="EMBL" id="MUN39104.1"/>
    </source>
</evidence>
<feature type="transmembrane region" description="Helical" evidence="1">
    <location>
        <begin position="175"/>
        <end position="194"/>
    </location>
</feature>
<proteinExistence type="predicted"/>
<feature type="transmembrane region" description="Helical" evidence="1">
    <location>
        <begin position="351"/>
        <end position="370"/>
    </location>
</feature>
<accession>A0A7K1L3U9</accession>
<organism evidence="2 3">
    <name type="scientific">Actinomadura litoris</name>
    <dbReference type="NCBI Taxonomy" id="2678616"/>
    <lineage>
        <taxon>Bacteria</taxon>
        <taxon>Bacillati</taxon>
        <taxon>Actinomycetota</taxon>
        <taxon>Actinomycetes</taxon>
        <taxon>Streptosporangiales</taxon>
        <taxon>Thermomonosporaceae</taxon>
        <taxon>Actinomadura</taxon>
    </lineage>
</organism>